<gene>
    <name evidence="1" type="ORF">I4F81_005632</name>
</gene>
<dbReference type="Proteomes" id="UP000798662">
    <property type="component" value="Chromosome 2"/>
</dbReference>
<proteinExistence type="predicted"/>
<evidence type="ECO:0000313" key="1">
    <source>
        <dbReference type="EMBL" id="KAK1863068.1"/>
    </source>
</evidence>
<keyword evidence="2" id="KW-1185">Reference proteome</keyword>
<accession>A0ACC3BZM8</accession>
<organism evidence="1 2">
    <name type="scientific">Pyropia yezoensis</name>
    <name type="common">Susabi-nori</name>
    <name type="synonym">Porphyra yezoensis</name>
    <dbReference type="NCBI Taxonomy" id="2788"/>
    <lineage>
        <taxon>Eukaryota</taxon>
        <taxon>Rhodophyta</taxon>
        <taxon>Bangiophyceae</taxon>
        <taxon>Bangiales</taxon>
        <taxon>Bangiaceae</taxon>
        <taxon>Pyropia</taxon>
    </lineage>
</organism>
<sequence>MEATFLYQVCYWLQEAINSATDAYHDHTGYTAAELEESLGGYVIYLRRIHRMAVKRFDYLETKQTDRLLARGLDFPATASGVGTPAPTGASAQADPDPGVPPSPPLLGAKAGLGRGRLPVRGAAPPAPAPLRFERLIAKHAGRHLGAHEGAQRARALLTAAYTLNTKRNYMTAWERFQSYCTGAGLRSLPAHYTTVAGYVGWLHTGGTVSPDSMGSYLSQVDTVHELAGYPPPTAHPIITRLRKDYLRLSAARAGGMPLYTAPLPANVIQQALALGTRNPTTEQRRVCAGLVLAFLMFNRPGAAASMRAADMTFTTHGLRVQQAFHKSEGRTRSRSAFLVPVHPHGYRSDAPLRFLLAFHRHYLAAGGSPLAPIFAAVGDRPGPRVTSHWLRLVLGWLGASPPVGLRWSGKLLRTGAATAANAVGVPLAVVAAYMEHSQTAVTARRYIDARFLPTAAAWDFFGRYISDWSGIPGPVRKGRSVCK</sequence>
<name>A0ACC3BZM8_PYRYE</name>
<dbReference type="EMBL" id="CM020619">
    <property type="protein sequence ID" value="KAK1863068.1"/>
    <property type="molecule type" value="Genomic_DNA"/>
</dbReference>
<comment type="caution">
    <text evidence="1">The sequence shown here is derived from an EMBL/GenBank/DDBJ whole genome shotgun (WGS) entry which is preliminary data.</text>
</comment>
<reference evidence="1" key="1">
    <citation type="submission" date="2019-11" db="EMBL/GenBank/DDBJ databases">
        <title>Nori genome reveals adaptations in red seaweeds to the harsh intertidal environment.</title>
        <authorList>
            <person name="Wang D."/>
            <person name="Mao Y."/>
        </authorList>
    </citation>
    <scope>NUCLEOTIDE SEQUENCE</scope>
    <source>
        <tissue evidence="1">Gametophyte</tissue>
    </source>
</reference>
<protein>
    <submittedName>
        <fullName evidence="1">Uncharacterized protein</fullName>
    </submittedName>
</protein>
<evidence type="ECO:0000313" key="2">
    <source>
        <dbReference type="Proteomes" id="UP000798662"/>
    </source>
</evidence>